<organism evidence="2 3">
    <name type="scientific">OM182 bacterium MED-G24</name>
    <dbReference type="NCBI Taxonomy" id="1986255"/>
    <lineage>
        <taxon>Bacteria</taxon>
        <taxon>Pseudomonadati</taxon>
        <taxon>Pseudomonadota</taxon>
        <taxon>Gammaproteobacteria</taxon>
        <taxon>OMG group</taxon>
        <taxon>OM182 clade</taxon>
    </lineage>
</organism>
<keyword evidence="1" id="KW-1133">Transmembrane helix</keyword>
<evidence type="ECO:0000256" key="1">
    <source>
        <dbReference type="SAM" id="Phobius"/>
    </source>
</evidence>
<gene>
    <name evidence="2" type="ORF">CNE99_07065</name>
</gene>
<name>A0A2A5WQ15_9GAMM</name>
<sequence>MVGVFLGVTMMLRLNIVIANGVGYGDSSNSSVVLAVLFMLAIGWISKMVPIVRVTQISPAIATRTV</sequence>
<dbReference type="AlphaFoldDB" id="A0A2A5WQ15"/>
<evidence type="ECO:0000313" key="2">
    <source>
        <dbReference type="EMBL" id="PDH38373.1"/>
    </source>
</evidence>
<protein>
    <submittedName>
        <fullName evidence="2">Uncharacterized protein</fullName>
    </submittedName>
</protein>
<accession>A0A2A5WQ15</accession>
<feature type="transmembrane region" description="Helical" evidence="1">
    <location>
        <begin position="29"/>
        <end position="46"/>
    </location>
</feature>
<keyword evidence="1" id="KW-0472">Membrane</keyword>
<evidence type="ECO:0000313" key="3">
    <source>
        <dbReference type="Proteomes" id="UP000219327"/>
    </source>
</evidence>
<dbReference type="Proteomes" id="UP000219327">
    <property type="component" value="Unassembled WGS sequence"/>
</dbReference>
<keyword evidence="1" id="KW-0812">Transmembrane</keyword>
<proteinExistence type="predicted"/>
<comment type="caution">
    <text evidence="2">The sequence shown here is derived from an EMBL/GenBank/DDBJ whole genome shotgun (WGS) entry which is preliminary data.</text>
</comment>
<dbReference type="EMBL" id="NTKD01000037">
    <property type="protein sequence ID" value="PDH38373.1"/>
    <property type="molecule type" value="Genomic_DNA"/>
</dbReference>
<reference evidence="2 3" key="1">
    <citation type="submission" date="2017-08" db="EMBL/GenBank/DDBJ databases">
        <title>Fine stratification of microbial communities through a metagenomic profile of the photic zone.</title>
        <authorList>
            <person name="Haro-Moreno J.M."/>
            <person name="Lopez-Perez M."/>
            <person name="De La Torre J."/>
            <person name="Picazo A."/>
            <person name="Camacho A."/>
            <person name="Rodriguez-Valera F."/>
        </authorList>
    </citation>
    <scope>NUCLEOTIDE SEQUENCE [LARGE SCALE GENOMIC DNA]</scope>
    <source>
        <strain evidence="2">MED-G24</strain>
    </source>
</reference>